<dbReference type="WBParaSite" id="nRc.2.0.1.t25453-RA">
    <property type="protein sequence ID" value="nRc.2.0.1.t25453-RA"/>
    <property type="gene ID" value="nRc.2.0.1.g25453"/>
</dbReference>
<reference evidence="2" key="1">
    <citation type="submission" date="2022-11" db="UniProtKB">
        <authorList>
            <consortium name="WormBaseParasite"/>
        </authorList>
    </citation>
    <scope>IDENTIFICATION</scope>
</reference>
<name>A0A915JH59_ROMCU</name>
<accession>A0A915JH59</accession>
<proteinExistence type="predicted"/>
<protein>
    <submittedName>
        <fullName evidence="2">Uncharacterized protein</fullName>
    </submittedName>
</protein>
<organism evidence="1 2">
    <name type="scientific">Romanomermis culicivorax</name>
    <name type="common">Nematode worm</name>
    <dbReference type="NCBI Taxonomy" id="13658"/>
    <lineage>
        <taxon>Eukaryota</taxon>
        <taxon>Metazoa</taxon>
        <taxon>Ecdysozoa</taxon>
        <taxon>Nematoda</taxon>
        <taxon>Enoplea</taxon>
        <taxon>Dorylaimia</taxon>
        <taxon>Mermithida</taxon>
        <taxon>Mermithoidea</taxon>
        <taxon>Mermithidae</taxon>
        <taxon>Romanomermis</taxon>
    </lineage>
</organism>
<dbReference type="AlphaFoldDB" id="A0A915JH59"/>
<dbReference type="Proteomes" id="UP000887565">
    <property type="component" value="Unplaced"/>
</dbReference>
<evidence type="ECO:0000313" key="1">
    <source>
        <dbReference type="Proteomes" id="UP000887565"/>
    </source>
</evidence>
<evidence type="ECO:0000313" key="2">
    <source>
        <dbReference type="WBParaSite" id="nRc.2.0.1.t25453-RA"/>
    </source>
</evidence>
<keyword evidence="1" id="KW-1185">Reference proteome</keyword>
<sequence>QIEEECQPYDNNGYASPLNCNSQATILVDSQSQNSEALNIKREEINITWATIIIDSQITSCNEIENELPNSDEIPEMQPKPIPSFVSYRSSHFTCVLLRPGTATFCQLSFISLHMHPSSTGDCDK</sequence>